<comment type="pathway">
    <text evidence="6">Amino-acid degradation; L-kynurenine degradation; kynurenate from L-kynurenine: step 1/2.</text>
</comment>
<dbReference type="InterPro" id="IPR015424">
    <property type="entry name" value="PyrdxlP-dep_Trfase"/>
</dbReference>
<dbReference type="PANTHER" id="PTHR43807">
    <property type="entry name" value="FI04487P"/>
    <property type="match status" value="1"/>
</dbReference>
<comment type="cofactor">
    <cofactor evidence="1">
        <name>pyridoxal 5'-phosphate</name>
        <dbReference type="ChEBI" id="CHEBI:597326"/>
    </cofactor>
</comment>
<dbReference type="Gene3D" id="3.40.640.10">
    <property type="entry name" value="Type I PLP-dependent aspartate aminotransferase-like (Major domain)"/>
    <property type="match status" value="1"/>
</dbReference>
<evidence type="ECO:0000256" key="6">
    <source>
        <dbReference type="ARBA" id="ARBA00024016"/>
    </source>
</evidence>
<evidence type="ECO:0000259" key="7">
    <source>
        <dbReference type="Pfam" id="PF00155"/>
    </source>
</evidence>
<reference evidence="8 9" key="1">
    <citation type="journal article" date="2018" name="Gigascience">
        <title>Genomes of trombidid mites reveal novel predicted allergens and laterally-transferred genes associated with secondary metabolism.</title>
        <authorList>
            <person name="Dong X."/>
            <person name="Chaisiri K."/>
            <person name="Xia D."/>
            <person name="Armstrong S.D."/>
            <person name="Fang Y."/>
            <person name="Donnelly M.J."/>
            <person name="Kadowaki T."/>
            <person name="McGarry J.W."/>
            <person name="Darby A.C."/>
            <person name="Makepeace B.L."/>
        </authorList>
    </citation>
    <scope>NUCLEOTIDE SEQUENCE [LARGE SCALE GENOMIC DNA]</scope>
    <source>
        <strain evidence="8">UoL-UT</strain>
    </source>
</reference>
<dbReference type="CDD" id="cd00609">
    <property type="entry name" value="AAT_like"/>
    <property type="match status" value="1"/>
</dbReference>
<dbReference type="GO" id="GO:0030170">
    <property type="term" value="F:pyridoxal phosphate binding"/>
    <property type="evidence" value="ECO:0007669"/>
    <property type="project" value="InterPro"/>
</dbReference>
<proteinExistence type="predicted"/>
<dbReference type="PANTHER" id="PTHR43807:SF20">
    <property type="entry name" value="FI04487P"/>
    <property type="match status" value="1"/>
</dbReference>
<protein>
    <recommendedName>
        <fullName evidence="2">kynurenine--oxoglutarate transaminase</fullName>
        <ecNumber evidence="2">2.6.1.7</ecNumber>
    </recommendedName>
</protein>
<sequence>MLSKLYTNLTKHSINPESEILITVGGHDAIYCAIFAHINPGDEVIIIEPFFESYSPATILSGGIPVFVPLRPNKSKSLIRGRDWVINKHEFRNKFNHKTKTVILSSPNNPTGKIFTRRELETIAKLCIKFNTLMLTDEVYEWMIFDNNEFIRM</sequence>
<dbReference type="Pfam" id="PF00155">
    <property type="entry name" value="Aminotran_1_2"/>
    <property type="match status" value="1"/>
</dbReference>
<evidence type="ECO:0000256" key="5">
    <source>
        <dbReference type="ARBA" id="ARBA00022898"/>
    </source>
</evidence>
<name>A0A443QRQ9_9ACAR</name>
<dbReference type="VEuPathDB" id="VectorBase:LDEU014211"/>
<accession>A0A443QRQ9</accession>
<dbReference type="SUPFAM" id="SSF53383">
    <property type="entry name" value="PLP-dependent transferases"/>
    <property type="match status" value="1"/>
</dbReference>
<dbReference type="AlphaFoldDB" id="A0A443QRQ9"/>
<dbReference type="GO" id="GO:0005739">
    <property type="term" value="C:mitochondrion"/>
    <property type="evidence" value="ECO:0007669"/>
    <property type="project" value="TreeGrafter"/>
</dbReference>
<dbReference type="STRING" id="299467.A0A443QRQ9"/>
<evidence type="ECO:0000256" key="4">
    <source>
        <dbReference type="ARBA" id="ARBA00022679"/>
    </source>
</evidence>
<dbReference type="InterPro" id="IPR015421">
    <property type="entry name" value="PyrdxlP-dep_Trfase_major"/>
</dbReference>
<dbReference type="EMBL" id="NCKV01052627">
    <property type="protein sequence ID" value="RWS05700.1"/>
    <property type="molecule type" value="Genomic_DNA"/>
</dbReference>
<evidence type="ECO:0000256" key="1">
    <source>
        <dbReference type="ARBA" id="ARBA00001933"/>
    </source>
</evidence>
<keyword evidence="5" id="KW-0663">Pyridoxal phosphate</keyword>
<evidence type="ECO:0000313" key="9">
    <source>
        <dbReference type="Proteomes" id="UP000288716"/>
    </source>
</evidence>
<dbReference type="InterPro" id="IPR004839">
    <property type="entry name" value="Aminotransferase_I/II_large"/>
</dbReference>
<keyword evidence="3" id="KW-0032">Aminotransferase</keyword>
<evidence type="ECO:0000256" key="2">
    <source>
        <dbReference type="ARBA" id="ARBA00012751"/>
    </source>
</evidence>
<feature type="domain" description="Aminotransferase class I/classII large" evidence="7">
    <location>
        <begin position="4"/>
        <end position="150"/>
    </location>
</feature>
<keyword evidence="4" id="KW-0808">Transferase</keyword>
<dbReference type="Proteomes" id="UP000288716">
    <property type="component" value="Unassembled WGS sequence"/>
</dbReference>
<gene>
    <name evidence="8" type="ORF">B4U80_02286</name>
</gene>
<comment type="caution">
    <text evidence="8">The sequence shown here is derived from an EMBL/GenBank/DDBJ whole genome shotgun (WGS) entry which is preliminary data.</text>
</comment>
<dbReference type="EC" id="2.6.1.7" evidence="2"/>
<feature type="non-terminal residue" evidence="8">
    <location>
        <position position="153"/>
    </location>
</feature>
<dbReference type="OrthoDB" id="6500941at2759"/>
<dbReference type="GO" id="GO:0016212">
    <property type="term" value="F:kynurenine-oxoglutarate transaminase activity"/>
    <property type="evidence" value="ECO:0007669"/>
    <property type="project" value="UniProtKB-EC"/>
</dbReference>
<evidence type="ECO:0000256" key="3">
    <source>
        <dbReference type="ARBA" id="ARBA00022576"/>
    </source>
</evidence>
<keyword evidence="9" id="KW-1185">Reference proteome</keyword>
<dbReference type="InterPro" id="IPR051326">
    <property type="entry name" value="Kynurenine-oxoglutarate_AT"/>
</dbReference>
<evidence type="ECO:0000313" key="8">
    <source>
        <dbReference type="EMBL" id="RWS05700.1"/>
    </source>
</evidence>
<organism evidence="8 9">
    <name type="scientific">Leptotrombidium deliense</name>
    <dbReference type="NCBI Taxonomy" id="299467"/>
    <lineage>
        <taxon>Eukaryota</taxon>
        <taxon>Metazoa</taxon>
        <taxon>Ecdysozoa</taxon>
        <taxon>Arthropoda</taxon>
        <taxon>Chelicerata</taxon>
        <taxon>Arachnida</taxon>
        <taxon>Acari</taxon>
        <taxon>Acariformes</taxon>
        <taxon>Trombidiformes</taxon>
        <taxon>Prostigmata</taxon>
        <taxon>Anystina</taxon>
        <taxon>Parasitengona</taxon>
        <taxon>Trombiculoidea</taxon>
        <taxon>Trombiculidae</taxon>
        <taxon>Leptotrombidium</taxon>
    </lineage>
</organism>